<reference evidence="2" key="1">
    <citation type="journal article" date="2023" name="Science">
        <title>Genome structures resolve the early diversification of teleost fishes.</title>
        <authorList>
            <person name="Parey E."/>
            <person name="Louis A."/>
            <person name="Montfort J."/>
            <person name="Bouchez O."/>
            <person name="Roques C."/>
            <person name="Iampietro C."/>
            <person name="Lluch J."/>
            <person name="Castinel A."/>
            <person name="Donnadieu C."/>
            <person name="Desvignes T."/>
            <person name="Floi Bucao C."/>
            <person name="Jouanno E."/>
            <person name="Wen M."/>
            <person name="Mejri S."/>
            <person name="Dirks R."/>
            <person name="Jansen H."/>
            <person name="Henkel C."/>
            <person name="Chen W.J."/>
            <person name="Zahm M."/>
            <person name="Cabau C."/>
            <person name="Klopp C."/>
            <person name="Thompson A.W."/>
            <person name="Robinson-Rechavi M."/>
            <person name="Braasch I."/>
            <person name="Lecointre G."/>
            <person name="Bobe J."/>
            <person name="Postlethwait J.H."/>
            <person name="Berthelot C."/>
            <person name="Roest Crollius H."/>
            <person name="Guiguen Y."/>
        </authorList>
    </citation>
    <scope>NUCLEOTIDE SEQUENCE</scope>
    <source>
        <strain evidence="2">NC1722</strain>
    </source>
</reference>
<feature type="compositionally biased region" description="Basic and acidic residues" evidence="1">
    <location>
        <begin position="21"/>
        <end position="32"/>
    </location>
</feature>
<feature type="compositionally biased region" description="Basic and acidic residues" evidence="1">
    <location>
        <begin position="44"/>
        <end position="53"/>
    </location>
</feature>
<dbReference type="AlphaFoldDB" id="A0AAD7WPA6"/>
<evidence type="ECO:0000256" key="1">
    <source>
        <dbReference type="SAM" id="MobiDB-lite"/>
    </source>
</evidence>
<dbReference type="EMBL" id="JAINUG010000054">
    <property type="protein sequence ID" value="KAJ8404411.1"/>
    <property type="molecule type" value="Genomic_DNA"/>
</dbReference>
<keyword evidence="3" id="KW-1185">Reference proteome</keyword>
<evidence type="ECO:0000313" key="2">
    <source>
        <dbReference type="EMBL" id="KAJ8404411.1"/>
    </source>
</evidence>
<accession>A0AAD7WPA6</accession>
<gene>
    <name evidence="2" type="ORF">AAFF_G00341840</name>
</gene>
<comment type="caution">
    <text evidence="2">The sequence shown here is derived from an EMBL/GenBank/DDBJ whole genome shotgun (WGS) entry which is preliminary data.</text>
</comment>
<evidence type="ECO:0000313" key="3">
    <source>
        <dbReference type="Proteomes" id="UP001221898"/>
    </source>
</evidence>
<dbReference type="Proteomes" id="UP001221898">
    <property type="component" value="Unassembled WGS sequence"/>
</dbReference>
<organism evidence="2 3">
    <name type="scientific">Aldrovandia affinis</name>
    <dbReference type="NCBI Taxonomy" id="143900"/>
    <lineage>
        <taxon>Eukaryota</taxon>
        <taxon>Metazoa</taxon>
        <taxon>Chordata</taxon>
        <taxon>Craniata</taxon>
        <taxon>Vertebrata</taxon>
        <taxon>Euteleostomi</taxon>
        <taxon>Actinopterygii</taxon>
        <taxon>Neopterygii</taxon>
        <taxon>Teleostei</taxon>
        <taxon>Notacanthiformes</taxon>
        <taxon>Halosauridae</taxon>
        <taxon>Aldrovandia</taxon>
    </lineage>
</organism>
<protein>
    <submittedName>
        <fullName evidence="2">Uncharacterized protein</fullName>
    </submittedName>
</protein>
<feature type="region of interest" description="Disordered" evidence="1">
    <location>
        <begin position="21"/>
        <end position="57"/>
    </location>
</feature>
<name>A0AAD7WPA6_9TELE</name>
<sequence length="124" mass="13537">MHWKATKVPQSLYMWQGFERRNGASPNTDRRALLSHTPGSYHGGAEKSEERRASNSTAKEALRWKFVQMNGESGFEEEGPGVAMAQRARRHVSERGASLELVAVGGEARGSSSRVGRLAHSAAS</sequence>
<proteinExistence type="predicted"/>